<sequence>MSRLDALRGPSPPVDHNARSIAALAANPACHRRAVLDAAGIDKGKVVQHLGHPMQFGQSPFALIRSRQFKAIVKESGGAHLLRLLRELLGLAVEEAGYRDVEDVDEHAGRALLRKHTEQLLRSAAENRGDAATIVDHPLLKLNVAGYDVYLEPDVIAFQAQGKFHVVVIKTFAIIDDQAETAKVSAAAREAAVYVHALRVLFEQLRLDPQRVSHDIVLVCPENFRNFPTARLVDVRHQLEVLRRQLERLARIDTILDTLPPDLSLDLMMDGDTPTRSAAELGAAVSGIPARYAPECLSVCELAYFCRAEAKACGSLEALGRAVRDDLGGIESVSTVVNLATGAAVPSDDQVAVTERLRYARRIHGEVVA</sequence>
<protein>
    <recommendedName>
        <fullName evidence="3">Secreted protein</fullName>
    </recommendedName>
</protein>
<dbReference type="Proteomes" id="UP000565579">
    <property type="component" value="Unassembled WGS sequence"/>
</dbReference>
<comment type="caution">
    <text evidence="1">The sequence shown here is derived from an EMBL/GenBank/DDBJ whole genome shotgun (WGS) entry which is preliminary data.</text>
</comment>
<organism evidence="1 2">
    <name type="scientific">Nonomuraea rubra</name>
    <dbReference type="NCBI Taxonomy" id="46180"/>
    <lineage>
        <taxon>Bacteria</taxon>
        <taxon>Bacillati</taxon>
        <taxon>Actinomycetota</taxon>
        <taxon>Actinomycetes</taxon>
        <taxon>Streptosporangiales</taxon>
        <taxon>Streptosporangiaceae</taxon>
        <taxon>Nonomuraea</taxon>
    </lineage>
</organism>
<accession>A0A7X0NLU3</accession>
<gene>
    <name evidence="1" type="ORF">HD593_000639</name>
</gene>
<evidence type="ECO:0008006" key="3">
    <source>
        <dbReference type="Google" id="ProtNLM"/>
    </source>
</evidence>
<evidence type="ECO:0000313" key="1">
    <source>
        <dbReference type="EMBL" id="MBB6545844.1"/>
    </source>
</evidence>
<keyword evidence="2" id="KW-1185">Reference proteome</keyword>
<evidence type="ECO:0000313" key="2">
    <source>
        <dbReference type="Proteomes" id="UP000565579"/>
    </source>
</evidence>
<dbReference type="RefSeq" id="WP_185100628.1">
    <property type="nucleotide sequence ID" value="NZ_JACHMI010000001.1"/>
</dbReference>
<proteinExistence type="predicted"/>
<dbReference type="AlphaFoldDB" id="A0A7X0NLU3"/>
<name>A0A7X0NLU3_9ACTN</name>
<dbReference type="EMBL" id="JACHMI010000001">
    <property type="protein sequence ID" value="MBB6545844.1"/>
    <property type="molecule type" value="Genomic_DNA"/>
</dbReference>
<reference evidence="1 2" key="1">
    <citation type="submission" date="2020-08" db="EMBL/GenBank/DDBJ databases">
        <title>Sequencing the genomes of 1000 actinobacteria strains.</title>
        <authorList>
            <person name="Klenk H.-P."/>
        </authorList>
    </citation>
    <scope>NUCLEOTIDE SEQUENCE [LARGE SCALE GENOMIC DNA]</scope>
    <source>
        <strain evidence="1 2">DSM 43768</strain>
    </source>
</reference>